<dbReference type="EMBL" id="DF848691">
    <property type="protein sequence ID" value="GAT54557.1"/>
    <property type="molecule type" value="Genomic_DNA"/>
</dbReference>
<feature type="compositionally biased region" description="Acidic residues" evidence="2">
    <location>
        <begin position="224"/>
        <end position="235"/>
    </location>
</feature>
<dbReference type="Proteomes" id="UP000815677">
    <property type="component" value="Unassembled WGS sequence"/>
</dbReference>
<proteinExistence type="predicted"/>
<reference evidence="3" key="1">
    <citation type="submission" date="2014-09" db="EMBL/GenBank/DDBJ databases">
        <title>Genome sequence of the luminous mushroom Mycena chlorophos for searching fungal bioluminescence genes.</title>
        <authorList>
            <person name="Tanaka Y."/>
            <person name="Kasuga D."/>
            <person name="Oba Y."/>
            <person name="Hase S."/>
            <person name="Sato K."/>
            <person name="Oba Y."/>
            <person name="Sakakibara Y."/>
        </authorList>
    </citation>
    <scope>NUCLEOTIDE SEQUENCE</scope>
</reference>
<sequence length="245" mass="27019">MAKQKLTPAQQEVLERMQEKRRKGIGVDADVGAAEDESYGHQATSSRSKRAKKPSQLAALQSELEETQAQLVEFRDQLSTMEAAWLLGYLRQQKIDNPSGTIDLFAARALYRRNDTESFVAAEASTPEMTRYAMQAAERRALLLATPVVTDLPRLNTLNMKQLTAQMRIHWQIFKDPVLSAIPNKAVLGRKPVMLSAVKEAVGRYIAQMADARRQLLDGSDLGGEGESDGDDGEEWAGVGDAGNM</sequence>
<accession>A0ABQ0LU06</accession>
<keyword evidence="4" id="KW-1185">Reference proteome</keyword>
<feature type="region of interest" description="Disordered" evidence="2">
    <location>
        <begin position="218"/>
        <end position="245"/>
    </location>
</feature>
<feature type="region of interest" description="Disordered" evidence="2">
    <location>
        <begin position="1"/>
        <end position="57"/>
    </location>
</feature>
<feature type="coiled-coil region" evidence="1">
    <location>
        <begin position="57"/>
        <end position="84"/>
    </location>
</feature>
<protein>
    <submittedName>
        <fullName evidence="3">Uncharacterized protein</fullName>
    </submittedName>
</protein>
<name>A0ABQ0LU06_MYCCL</name>
<evidence type="ECO:0000313" key="4">
    <source>
        <dbReference type="Proteomes" id="UP000815677"/>
    </source>
</evidence>
<organism evidence="3 4">
    <name type="scientific">Mycena chlorophos</name>
    <name type="common">Agaric fungus</name>
    <name type="synonym">Agaricus chlorophos</name>
    <dbReference type="NCBI Taxonomy" id="658473"/>
    <lineage>
        <taxon>Eukaryota</taxon>
        <taxon>Fungi</taxon>
        <taxon>Dikarya</taxon>
        <taxon>Basidiomycota</taxon>
        <taxon>Agaricomycotina</taxon>
        <taxon>Agaricomycetes</taxon>
        <taxon>Agaricomycetidae</taxon>
        <taxon>Agaricales</taxon>
        <taxon>Marasmiineae</taxon>
        <taxon>Mycenaceae</taxon>
        <taxon>Mycena</taxon>
    </lineage>
</organism>
<evidence type="ECO:0000256" key="1">
    <source>
        <dbReference type="SAM" id="Coils"/>
    </source>
</evidence>
<evidence type="ECO:0000256" key="2">
    <source>
        <dbReference type="SAM" id="MobiDB-lite"/>
    </source>
</evidence>
<gene>
    <name evidence="3" type="ORF">MCHLO_11404</name>
</gene>
<keyword evidence="1" id="KW-0175">Coiled coil</keyword>
<evidence type="ECO:0000313" key="3">
    <source>
        <dbReference type="EMBL" id="GAT54557.1"/>
    </source>
</evidence>